<evidence type="ECO:0000256" key="5">
    <source>
        <dbReference type="PROSITE-ProRule" id="PRU00782"/>
    </source>
</evidence>
<dbReference type="STRING" id="102285.A0A0R3TFD8"/>
<organism evidence="7">
    <name type="scientific">Rodentolepis nana</name>
    <name type="common">Dwarf tapeworm</name>
    <name type="synonym">Hymenolepis nana</name>
    <dbReference type="NCBI Taxonomy" id="102285"/>
    <lineage>
        <taxon>Eukaryota</taxon>
        <taxon>Metazoa</taxon>
        <taxon>Spiralia</taxon>
        <taxon>Lophotrochozoa</taxon>
        <taxon>Platyhelminthes</taxon>
        <taxon>Cestoda</taxon>
        <taxon>Eucestoda</taxon>
        <taxon>Cyclophyllidea</taxon>
        <taxon>Hymenolepididae</taxon>
        <taxon>Rodentolepis</taxon>
    </lineage>
</organism>
<dbReference type="InterPro" id="IPR001609">
    <property type="entry name" value="Myosin_head_motor_dom-like"/>
</dbReference>
<dbReference type="Gene3D" id="3.40.850.10">
    <property type="entry name" value="Kinesin motor domain"/>
    <property type="match status" value="1"/>
</dbReference>
<keyword evidence="1 5" id="KW-0547">Nucleotide-binding</keyword>
<reference evidence="7" key="1">
    <citation type="submission" date="2017-02" db="UniProtKB">
        <authorList>
            <consortium name="WormBaseParasite"/>
        </authorList>
    </citation>
    <scope>IDENTIFICATION</scope>
</reference>
<name>A0A0R3TFD8_RODNA</name>
<dbReference type="PANTHER" id="PTHR46049:SF10">
    <property type="entry name" value="MYOSIN VIIA"/>
    <property type="match status" value="1"/>
</dbReference>
<evidence type="ECO:0000256" key="4">
    <source>
        <dbReference type="ARBA" id="ARBA00023175"/>
    </source>
</evidence>
<evidence type="ECO:0000256" key="1">
    <source>
        <dbReference type="ARBA" id="ARBA00022741"/>
    </source>
</evidence>
<dbReference type="SUPFAM" id="SSF52540">
    <property type="entry name" value="P-loop containing nucleoside triphosphate hydrolases"/>
    <property type="match status" value="1"/>
</dbReference>
<sequence length="169" mass="18878">LDINNETYYVEDDDGKQYSVPIDSDTQLMHPSSVRGVPDMTSLGELHECSILRNLLLRYRSDEIYTYTGSVLIAINPYCSLPIYTDQITRQYTDKPIGQLPPHLFAIGDNAYRQMLRDSHDQCIIISGESGAGKTESTKLLLQFITAISGGDSNVGRRILDSNPIMEGM</sequence>
<feature type="binding site" evidence="5">
    <location>
        <begin position="128"/>
        <end position="135"/>
    </location>
    <ligand>
        <name>ATP</name>
        <dbReference type="ChEBI" id="CHEBI:30616"/>
    </ligand>
</feature>
<dbReference type="PROSITE" id="PS51456">
    <property type="entry name" value="MYOSIN_MOTOR"/>
    <property type="match status" value="1"/>
</dbReference>
<evidence type="ECO:0000256" key="3">
    <source>
        <dbReference type="ARBA" id="ARBA00023123"/>
    </source>
</evidence>
<dbReference type="GO" id="GO:0005524">
    <property type="term" value="F:ATP binding"/>
    <property type="evidence" value="ECO:0007669"/>
    <property type="project" value="UniProtKB-UniRule"/>
</dbReference>
<dbReference type="GO" id="GO:0003774">
    <property type="term" value="F:cytoskeletal motor activity"/>
    <property type="evidence" value="ECO:0007669"/>
    <property type="project" value="UniProtKB-UniRule"/>
</dbReference>
<feature type="domain" description="Myosin motor" evidence="6">
    <location>
        <begin position="35"/>
        <end position="169"/>
    </location>
</feature>
<dbReference type="GO" id="GO:0003779">
    <property type="term" value="F:actin binding"/>
    <property type="evidence" value="ECO:0007669"/>
    <property type="project" value="UniProtKB-KW"/>
</dbReference>
<dbReference type="InterPro" id="IPR027417">
    <property type="entry name" value="P-loop_NTPase"/>
</dbReference>
<proteinExistence type="inferred from homology"/>
<keyword evidence="4 5" id="KW-0505">Motor protein</keyword>
<evidence type="ECO:0000313" key="7">
    <source>
        <dbReference type="WBParaSite" id="HNAJ_0000577901-mRNA-1"/>
    </source>
</evidence>
<dbReference type="AlphaFoldDB" id="A0A0R3TFD8"/>
<evidence type="ECO:0000259" key="6">
    <source>
        <dbReference type="PROSITE" id="PS51456"/>
    </source>
</evidence>
<dbReference type="InterPro" id="IPR036961">
    <property type="entry name" value="Kinesin_motor_dom_sf"/>
</dbReference>
<dbReference type="WBParaSite" id="HNAJ_0000577901-mRNA-1">
    <property type="protein sequence ID" value="HNAJ_0000577901-mRNA-1"/>
    <property type="gene ID" value="HNAJ_0000577901"/>
</dbReference>
<evidence type="ECO:0000256" key="2">
    <source>
        <dbReference type="ARBA" id="ARBA00022840"/>
    </source>
</evidence>
<keyword evidence="5" id="KW-0009">Actin-binding</keyword>
<dbReference type="GO" id="GO:0016459">
    <property type="term" value="C:myosin complex"/>
    <property type="evidence" value="ECO:0007669"/>
    <property type="project" value="UniProtKB-KW"/>
</dbReference>
<dbReference type="SMART" id="SM00242">
    <property type="entry name" value="MYSc"/>
    <property type="match status" value="1"/>
</dbReference>
<comment type="caution">
    <text evidence="5">Lacks conserved residue(s) required for the propagation of feature annotation.</text>
</comment>
<dbReference type="Pfam" id="PF00063">
    <property type="entry name" value="Myosin_head"/>
    <property type="match status" value="1"/>
</dbReference>
<protein>
    <submittedName>
        <fullName evidence="7">Myosin motor domain-containing protein</fullName>
    </submittedName>
</protein>
<dbReference type="InterPro" id="IPR051724">
    <property type="entry name" value="Actin_motor_Myosin"/>
</dbReference>
<accession>A0A0R3TFD8</accession>
<dbReference type="PANTHER" id="PTHR46049">
    <property type="entry name" value="AGAP003327-PA"/>
    <property type="match status" value="1"/>
</dbReference>
<comment type="similarity">
    <text evidence="5">Belongs to the TRAFAC class myosin-kinesin ATPase superfamily. Myosin family.</text>
</comment>
<dbReference type="PRINTS" id="PR00193">
    <property type="entry name" value="MYOSINHEAVY"/>
</dbReference>
<keyword evidence="3 5" id="KW-0518">Myosin</keyword>
<keyword evidence="2 5" id="KW-0067">ATP-binding</keyword>